<evidence type="ECO:0000313" key="4">
    <source>
        <dbReference type="Proteomes" id="UP000031516"/>
    </source>
</evidence>
<evidence type="ECO:0000256" key="2">
    <source>
        <dbReference type="SAM" id="MobiDB-lite"/>
    </source>
</evidence>
<reference evidence="3 4" key="1">
    <citation type="submission" date="2014-03" db="EMBL/GenBank/DDBJ databases">
        <title>The genome of Kluyveromyces dobzhanskii.</title>
        <authorList>
            <person name="Nystedt B."/>
            <person name="Astrom S."/>
        </authorList>
    </citation>
    <scope>NUCLEOTIDE SEQUENCE [LARGE SCALE GENOMIC DNA]</scope>
    <source>
        <strain evidence="3 4">CBS 2104</strain>
    </source>
</reference>
<dbReference type="PANTHER" id="PTHR11937">
    <property type="entry name" value="ACTIN"/>
    <property type="match status" value="1"/>
</dbReference>
<dbReference type="OrthoDB" id="5132116at2759"/>
<comment type="caution">
    <text evidence="3">The sequence shown here is derived from an EMBL/GenBank/DDBJ whole genome shotgun (WGS) entry which is preliminary data.</text>
</comment>
<dbReference type="AlphaFoldDB" id="A0A0A8L666"/>
<feature type="compositionally biased region" description="Low complexity" evidence="2">
    <location>
        <begin position="329"/>
        <end position="357"/>
    </location>
</feature>
<dbReference type="InterPro" id="IPR043129">
    <property type="entry name" value="ATPase_NBD"/>
</dbReference>
<dbReference type="Gene3D" id="3.90.640.10">
    <property type="entry name" value="Actin, Chain A, domain 4"/>
    <property type="match status" value="1"/>
</dbReference>
<feature type="region of interest" description="Disordered" evidence="2">
    <location>
        <begin position="329"/>
        <end position="363"/>
    </location>
</feature>
<dbReference type="SUPFAM" id="SSF53067">
    <property type="entry name" value="Actin-like ATPase domain"/>
    <property type="match status" value="2"/>
</dbReference>
<dbReference type="EMBL" id="CCBQ010000037">
    <property type="protein sequence ID" value="CDO94373.1"/>
    <property type="molecule type" value="Genomic_DNA"/>
</dbReference>
<feature type="region of interest" description="Disordered" evidence="2">
    <location>
        <begin position="281"/>
        <end position="305"/>
    </location>
</feature>
<feature type="compositionally biased region" description="Polar residues" evidence="2">
    <location>
        <begin position="285"/>
        <end position="297"/>
    </location>
</feature>
<comment type="similarity">
    <text evidence="1">Belongs to the actin family.</text>
</comment>
<dbReference type="Gene3D" id="3.30.420.40">
    <property type="match status" value="2"/>
</dbReference>
<evidence type="ECO:0000313" key="3">
    <source>
        <dbReference type="EMBL" id="CDO94373.1"/>
    </source>
</evidence>
<sequence>MKSVVIQISQTRVVCGFSNQDLPVLIVPSQYLSYKCDESSETDVKVFDKWEMVDRCEEKDAEIYQLYDKNGLPNDWDVMDAQWQYIFSRLGVKFEDYPVCVVLPTELNSARRKRLVEQLLRYGIPMVQLLNEAVCNSLSQGRPSGIVVDIGHTGVKVDVVIDGVLFKQYRKENKIGGAFLNWQICDQYLKLNSNTSTEVWKDAIEWLPNFKNIMVQVSPIELDDNYEVAPHYQHMVSPMDSTKNFLLHKKTVSFTNKQLYTIGELLFKPVINVAGNSDADVEMTDVNNTNNTPATSNETEKNGHREKLVGVVGLIRACIQSVLNGASAMSSTGSAAGPSSAGTGSSNNQGNSNENSNIPSHSYTSEQLQSLLLTNILVTGSTSNIQGLEQRILNDVSVSLNDLTTVRPKILFKQTKLDRNFQSWQSATTLCRLPLRESLHPWESIE</sequence>
<dbReference type="Proteomes" id="UP000031516">
    <property type="component" value="Unassembled WGS sequence"/>
</dbReference>
<gene>
    <name evidence="3" type="ORF">KLDO_g2640</name>
</gene>
<keyword evidence="4" id="KW-1185">Reference proteome</keyword>
<dbReference type="InterPro" id="IPR004000">
    <property type="entry name" value="Actin"/>
</dbReference>
<accession>A0A0A8L666</accession>
<evidence type="ECO:0000256" key="1">
    <source>
        <dbReference type="RuleBase" id="RU000487"/>
    </source>
</evidence>
<dbReference type="SMART" id="SM00268">
    <property type="entry name" value="ACTIN"/>
    <property type="match status" value="1"/>
</dbReference>
<name>A0A0A8L666_9SACH</name>
<dbReference type="Pfam" id="PF00022">
    <property type="entry name" value="Actin"/>
    <property type="match status" value="2"/>
</dbReference>
<proteinExistence type="inferred from homology"/>
<organism evidence="3 4">
    <name type="scientific">Kluyveromyces dobzhanskii CBS 2104</name>
    <dbReference type="NCBI Taxonomy" id="1427455"/>
    <lineage>
        <taxon>Eukaryota</taxon>
        <taxon>Fungi</taxon>
        <taxon>Dikarya</taxon>
        <taxon>Ascomycota</taxon>
        <taxon>Saccharomycotina</taxon>
        <taxon>Saccharomycetes</taxon>
        <taxon>Saccharomycetales</taxon>
        <taxon>Saccharomycetaceae</taxon>
        <taxon>Kluyveromyces</taxon>
    </lineage>
</organism>
<protein>
    <submittedName>
        <fullName evidence="3">WGS project CCBQ000000000 data, contig 00106</fullName>
    </submittedName>
</protein>